<reference evidence="15" key="1">
    <citation type="submission" date="2021-01" db="EMBL/GenBank/DDBJ databases">
        <title>Genomic Encyclopedia of Type Strains, Phase IV (KMG-IV): sequencing the most valuable type-strain genomes for metagenomic binning, comparative biology and taxonomic classification.</title>
        <authorList>
            <person name="Goeker M."/>
        </authorList>
    </citation>
    <scope>NUCLEOTIDE SEQUENCE</scope>
    <source>
        <strain evidence="15">DSM 21943</strain>
    </source>
</reference>
<sequence>MMSYKQTKTWVVDSGEESEEQILDLQEAGMWIRDGKLVAFPTETVYGLGANAFSEEAVQRIFEAKGRPSDNPLIVHISDEEQLDGLVTEVSNKAKALMEAFWPGALTLIFNAKPVVAKNVTAGLNTVGVRIPSHPVARQLLREGQLPVAAPSANRSGRPSPTTAAHVLLDLDGRIDGIVDGGETGIGLESTVLSVVHDPPILYRPGGVTVEQIEAIIGAIKVDPSLQQSVAQPLSPGMKYAHYAPKATVVLVEHREELERAVVEAKNHGKKVGVFATVSKSVSYADEVIVANGLEEVAHMLYGTLREFDKRNVSTVFIESVPKEGLGLAIMNRLEKAAGSKK</sequence>
<evidence type="ECO:0000256" key="4">
    <source>
        <dbReference type="ARBA" id="ARBA00015492"/>
    </source>
</evidence>
<dbReference type="PANTHER" id="PTHR17490">
    <property type="entry name" value="SUA5"/>
    <property type="match status" value="1"/>
</dbReference>
<evidence type="ECO:0000256" key="9">
    <source>
        <dbReference type="ARBA" id="ARBA00022741"/>
    </source>
</evidence>
<dbReference type="SUPFAM" id="SSF55821">
    <property type="entry name" value="YrdC/RibB"/>
    <property type="match status" value="1"/>
</dbReference>
<evidence type="ECO:0000313" key="16">
    <source>
        <dbReference type="Proteomes" id="UP001179280"/>
    </source>
</evidence>
<dbReference type="InterPro" id="IPR017945">
    <property type="entry name" value="DHBP_synth_RibB-like_a/b_dom"/>
</dbReference>
<dbReference type="PROSITE" id="PS51163">
    <property type="entry name" value="YRDC"/>
    <property type="match status" value="1"/>
</dbReference>
<evidence type="ECO:0000256" key="8">
    <source>
        <dbReference type="ARBA" id="ARBA00022695"/>
    </source>
</evidence>
<dbReference type="EMBL" id="JAFBCV010000015">
    <property type="protein sequence ID" value="MBM7840637.1"/>
    <property type="molecule type" value="Genomic_DNA"/>
</dbReference>
<dbReference type="InterPro" id="IPR050156">
    <property type="entry name" value="TC-AMP_synthase_SUA5"/>
</dbReference>
<name>A0ABS2SYM5_9BACI</name>
<dbReference type="InterPro" id="IPR010923">
    <property type="entry name" value="T(6)A37_SUA5"/>
</dbReference>
<evidence type="ECO:0000313" key="15">
    <source>
        <dbReference type="EMBL" id="MBM7840637.1"/>
    </source>
</evidence>
<evidence type="ECO:0000256" key="3">
    <source>
        <dbReference type="ARBA" id="ARBA00012584"/>
    </source>
</evidence>
<dbReference type="GO" id="GO:0061710">
    <property type="term" value="F:L-threonylcarbamoyladenylate synthase"/>
    <property type="evidence" value="ECO:0007669"/>
    <property type="project" value="UniProtKB-EC"/>
</dbReference>
<keyword evidence="7 13" id="KW-0819">tRNA processing</keyword>
<dbReference type="PIRSF" id="PIRSF004930">
    <property type="entry name" value="Tln_factor_SUA5"/>
    <property type="match status" value="1"/>
</dbReference>
<dbReference type="InterPro" id="IPR005145">
    <property type="entry name" value="Sua5_C"/>
</dbReference>
<evidence type="ECO:0000259" key="14">
    <source>
        <dbReference type="PROSITE" id="PS51163"/>
    </source>
</evidence>
<proteinExistence type="inferred from homology"/>
<protein>
    <recommendedName>
        <fullName evidence="4 13">Threonylcarbamoyl-AMP synthase</fullName>
        <shortName evidence="13">TC-AMP synthase</shortName>
        <ecNumber evidence="3 13">2.7.7.87</ecNumber>
    </recommendedName>
    <alternativeName>
        <fullName evidence="11 13">L-threonylcarbamoyladenylate synthase</fullName>
    </alternativeName>
</protein>
<dbReference type="PANTHER" id="PTHR17490:SF16">
    <property type="entry name" value="THREONYLCARBAMOYL-AMP SYNTHASE"/>
    <property type="match status" value="1"/>
</dbReference>
<evidence type="ECO:0000256" key="6">
    <source>
        <dbReference type="ARBA" id="ARBA00022679"/>
    </source>
</evidence>
<keyword evidence="9 13" id="KW-0547">Nucleotide-binding</keyword>
<dbReference type="NCBIfam" id="TIGR00057">
    <property type="entry name" value="L-threonylcarbamoyladenylate synthase"/>
    <property type="match status" value="1"/>
</dbReference>
<comment type="catalytic activity">
    <reaction evidence="12 13">
        <text>L-threonine + hydrogencarbonate + ATP = L-threonylcarbamoyladenylate + diphosphate + H2O</text>
        <dbReference type="Rhea" id="RHEA:36407"/>
        <dbReference type="ChEBI" id="CHEBI:15377"/>
        <dbReference type="ChEBI" id="CHEBI:17544"/>
        <dbReference type="ChEBI" id="CHEBI:30616"/>
        <dbReference type="ChEBI" id="CHEBI:33019"/>
        <dbReference type="ChEBI" id="CHEBI:57926"/>
        <dbReference type="ChEBI" id="CHEBI:73682"/>
        <dbReference type="EC" id="2.7.7.87"/>
    </reaction>
</comment>
<keyword evidence="5 13" id="KW-0963">Cytoplasm</keyword>
<dbReference type="InterPro" id="IPR038385">
    <property type="entry name" value="Sua5/YwlC_C"/>
</dbReference>
<evidence type="ECO:0000256" key="12">
    <source>
        <dbReference type="ARBA" id="ARBA00048366"/>
    </source>
</evidence>
<comment type="caution">
    <text evidence="15">The sequence shown here is derived from an EMBL/GenBank/DDBJ whole genome shotgun (WGS) entry which is preliminary data.</text>
</comment>
<dbReference type="Pfam" id="PF01300">
    <property type="entry name" value="Sua5_yciO_yrdC"/>
    <property type="match status" value="1"/>
</dbReference>
<organism evidence="15 16">
    <name type="scientific">Shouchella xiaoxiensis</name>
    <dbReference type="NCBI Taxonomy" id="766895"/>
    <lineage>
        <taxon>Bacteria</taxon>
        <taxon>Bacillati</taxon>
        <taxon>Bacillota</taxon>
        <taxon>Bacilli</taxon>
        <taxon>Bacillales</taxon>
        <taxon>Bacillaceae</taxon>
        <taxon>Shouchella</taxon>
    </lineage>
</organism>
<evidence type="ECO:0000256" key="2">
    <source>
        <dbReference type="ARBA" id="ARBA00007663"/>
    </source>
</evidence>
<comment type="similarity">
    <text evidence="2 13">Belongs to the SUA5 family.</text>
</comment>
<comment type="function">
    <text evidence="13">Required for the formation of a threonylcarbamoyl group on adenosine at position 37 (t(6)A37) in tRNAs that read codons beginning with adenine.</text>
</comment>
<gene>
    <name evidence="15" type="ORF">JOC54_003930</name>
</gene>
<evidence type="ECO:0000256" key="13">
    <source>
        <dbReference type="PIRNR" id="PIRNR004930"/>
    </source>
</evidence>
<evidence type="ECO:0000256" key="5">
    <source>
        <dbReference type="ARBA" id="ARBA00022490"/>
    </source>
</evidence>
<keyword evidence="6 13" id="KW-0808">Transferase</keyword>
<accession>A0ABS2SYM5</accession>
<dbReference type="InterPro" id="IPR006070">
    <property type="entry name" value="Sua5-like_dom"/>
</dbReference>
<dbReference type="Proteomes" id="UP001179280">
    <property type="component" value="Unassembled WGS sequence"/>
</dbReference>
<feature type="domain" description="YrdC-like" evidence="14">
    <location>
        <begin position="22"/>
        <end position="208"/>
    </location>
</feature>
<evidence type="ECO:0000256" key="7">
    <source>
        <dbReference type="ARBA" id="ARBA00022694"/>
    </source>
</evidence>
<evidence type="ECO:0000256" key="10">
    <source>
        <dbReference type="ARBA" id="ARBA00022840"/>
    </source>
</evidence>
<comment type="subcellular location">
    <subcellularLocation>
        <location evidence="1 13">Cytoplasm</location>
    </subcellularLocation>
</comment>
<evidence type="ECO:0000256" key="11">
    <source>
        <dbReference type="ARBA" id="ARBA00029774"/>
    </source>
</evidence>
<dbReference type="Gene3D" id="3.40.50.11030">
    <property type="entry name" value="Threonylcarbamoyl-AMP synthase, C-terminal domain"/>
    <property type="match status" value="1"/>
</dbReference>
<dbReference type="EC" id="2.7.7.87" evidence="3 13"/>
<evidence type="ECO:0000256" key="1">
    <source>
        <dbReference type="ARBA" id="ARBA00004496"/>
    </source>
</evidence>
<keyword evidence="10 13" id="KW-0067">ATP-binding</keyword>
<dbReference type="Pfam" id="PF03481">
    <property type="entry name" value="Sua5_C"/>
    <property type="match status" value="1"/>
</dbReference>
<keyword evidence="16" id="KW-1185">Reference proteome</keyword>
<keyword evidence="8 13" id="KW-0548">Nucleotidyltransferase</keyword>
<dbReference type="Gene3D" id="3.90.870.10">
    <property type="entry name" value="DHBP synthase"/>
    <property type="match status" value="1"/>
</dbReference>